<dbReference type="AlphaFoldDB" id="A4G3X7"/>
<dbReference type="PANTHER" id="PTHR24567:SF74">
    <property type="entry name" value="HTH-TYPE TRANSCRIPTIONAL REGULATOR ARCR"/>
    <property type="match status" value="1"/>
</dbReference>
<dbReference type="InterPro" id="IPR036388">
    <property type="entry name" value="WH-like_DNA-bd_sf"/>
</dbReference>
<evidence type="ECO:0000256" key="3">
    <source>
        <dbReference type="ARBA" id="ARBA00023163"/>
    </source>
</evidence>
<dbReference type="Proteomes" id="UP000006697">
    <property type="component" value="Chromosome"/>
</dbReference>
<keyword evidence="2" id="KW-0238">DNA-binding</keyword>
<reference evidence="5 6" key="1">
    <citation type="journal article" date="2007" name="PLoS Genet.">
        <title>A tale of two oxidation states: bacterial colonization of arsenic-rich environments.</title>
        <authorList>
            <person name="Muller D."/>
            <person name="Medigue C."/>
            <person name="Koechler S."/>
            <person name="Barbe V."/>
            <person name="Barakat M."/>
            <person name="Talla E."/>
            <person name="Bonnefoy V."/>
            <person name="Krin E."/>
            <person name="Arsene-Ploetze F."/>
            <person name="Carapito C."/>
            <person name="Chandler M."/>
            <person name="Cournoyer B."/>
            <person name="Cruveiller S."/>
            <person name="Dossat C."/>
            <person name="Duval S."/>
            <person name="Heymann M."/>
            <person name="Leize E."/>
            <person name="Lieutaud A."/>
            <person name="Lievremont D."/>
            <person name="Makita Y."/>
            <person name="Mangenot S."/>
            <person name="Nitschke W."/>
            <person name="Ortet P."/>
            <person name="Perdrial N."/>
            <person name="Schoepp B."/>
            <person name="Siguier N."/>
            <person name="Simeonova D.D."/>
            <person name="Rouy Z."/>
            <person name="Segurens B."/>
            <person name="Turlin E."/>
            <person name="Vallenet D."/>
            <person name="Van Dorsselaer A."/>
            <person name="Weiss S."/>
            <person name="Weissenbach J."/>
            <person name="Lett M.C."/>
            <person name="Danchin A."/>
            <person name="Bertin P.N."/>
        </authorList>
    </citation>
    <scope>NUCLEOTIDE SEQUENCE [LARGE SCALE GENOMIC DNA]</scope>
    <source>
        <strain evidence="6">ULPAs1</strain>
    </source>
</reference>
<dbReference type="Gene3D" id="2.60.120.10">
    <property type="entry name" value="Jelly Rolls"/>
    <property type="match status" value="1"/>
</dbReference>
<protein>
    <submittedName>
        <fullName evidence="5">Bacterial regulatory protein, Crp</fullName>
    </submittedName>
</protein>
<dbReference type="InterPro" id="IPR036390">
    <property type="entry name" value="WH_DNA-bd_sf"/>
</dbReference>
<dbReference type="eggNOG" id="COG0664">
    <property type="taxonomic scope" value="Bacteria"/>
</dbReference>
<dbReference type="Pfam" id="PF13545">
    <property type="entry name" value="HTH_Crp_2"/>
    <property type="match status" value="1"/>
</dbReference>
<dbReference type="EMBL" id="CU207211">
    <property type="protein sequence ID" value="CAL61214.1"/>
    <property type="molecule type" value="Genomic_DNA"/>
</dbReference>
<keyword evidence="6" id="KW-1185">Reference proteome</keyword>
<dbReference type="HOGENOM" id="CLU_077340_0_0_4"/>
<dbReference type="STRING" id="204773.HEAR1034"/>
<name>A4G3X7_HERAR</name>
<evidence type="ECO:0000313" key="5">
    <source>
        <dbReference type="EMBL" id="CAL61214.1"/>
    </source>
</evidence>
<sequence>MAHVTNVRIRSAGHHVIASNAIAALQAKDKKVAHEVLGSRSIAPKALAGLHGHSPKHNSLLAGLPAADYERLLPHLEFVEMPFGTTICEAGEQMQYAYFLTGSIVSLLYETADGASSETAVIGYEGMVGVDIVMGGGASLNRAFIKSAGYAFRIKAAVLKEEFARGGALQSLLLRFTQALFTQMAHTVACNRHHTIGQQLCRWLLLSLDRLPSNKISMTQDLIANMLGVRRESVTEAARKLQDEGLIHYSRGQITVVDRSGLEAQIFECYTRLSKEYEGLLVAHR</sequence>
<dbReference type="InterPro" id="IPR000595">
    <property type="entry name" value="cNMP-bd_dom"/>
</dbReference>
<evidence type="ECO:0000256" key="1">
    <source>
        <dbReference type="ARBA" id="ARBA00023015"/>
    </source>
</evidence>
<evidence type="ECO:0000259" key="4">
    <source>
        <dbReference type="PROSITE" id="PS51063"/>
    </source>
</evidence>
<dbReference type="InterPro" id="IPR018490">
    <property type="entry name" value="cNMP-bd_dom_sf"/>
</dbReference>
<proteinExistence type="predicted"/>
<dbReference type="Gene3D" id="1.10.10.10">
    <property type="entry name" value="Winged helix-like DNA-binding domain superfamily/Winged helix DNA-binding domain"/>
    <property type="match status" value="1"/>
</dbReference>
<evidence type="ECO:0000313" key="6">
    <source>
        <dbReference type="Proteomes" id="UP000006697"/>
    </source>
</evidence>
<dbReference type="GO" id="GO:0003677">
    <property type="term" value="F:DNA binding"/>
    <property type="evidence" value="ECO:0007669"/>
    <property type="project" value="UniProtKB-KW"/>
</dbReference>
<evidence type="ECO:0000256" key="2">
    <source>
        <dbReference type="ARBA" id="ARBA00023125"/>
    </source>
</evidence>
<dbReference type="InterPro" id="IPR014710">
    <property type="entry name" value="RmlC-like_jellyroll"/>
</dbReference>
<keyword evidence="3" id="KW-0804">Transcription</keyword>
<dbReference type="SUPFAM" id="SSF51206">
    <property type="entry name" value="cAMP-binding domain-like"/>
    <property type="match status" value="1"/>
</dbReference>
<dbReference type="PANTHER" id="PTHR24567">
    <property type="entry name" value="CRP FAMILY TRANSCRIPTIONAL REGULATORY PROTEIN"/>
    <property type="match status" value="1"/>
</dbReference>
<accession>A4G3X7</accession>
<gene>
    <name evidence="5" type="ordered locus">HEAR1034</name>
</gene>
<dbReference type="KEGG" id="har:HEAR1034"/>
<organism evidence="5 6">
    <name type="scientific">Herminiimonas arsenicoxydans</name>
    <dbReference type="NCBI Taxonomy" id="204773"/>
    <lineage>
        <taxon>Bacteria</taxon>
        <taxon>Pseudomonadati</taxon>
        <taxon>Pseudomonadota</taxon>
        <taxon>Betaproteobacteria</taxon>
        <taxon>Burkholderiales</taxon>
        <taxon>Oxalobacteraceae</taxon>
        <taxon>Herminiimonas</taxon>
    </lineage>
</organism>
<keyword evidence="1" id="KW-0805">Transcription regulation</keyword>
<dbReference type="SUPFAM" id="SSF46785">
    <property type="entry name" value="Winged helix' DNA-binding domain"/>
    <property type="match status" value="1"/>
</dbReference>
<dbReference type="GO" id="GO:0003700">
    <property type="term" value="F:DNA-binding transcription factor activity"/>
    <property type="evidence" value="ECO:0007669"/>
    <property type="project" value="TreeGrafter"/>
</dbReference>
<dbReference type="GO" id="GO:0005829">
    <property type="term" value="C:cytosol"/>
    <property type="evidence" value="ECO:0007669"/>
    <property type="project" value="TreeGrafter"/>
</dbReference>
<dbReference type="OrthoDB" id="8969464at2"/>
<dbReference type="SMART" id="SM00419">
    <property type="entry name" value="HTH_CRP"/>
    <property type="match status" value="1"/>
</dbReference>
<dbReference type="SMART" id="SM00100">
    <property type="entry name" value="cNMP"/>
    <property type="match status" value="1"/>
</dbReference>
<dbReference type="InterPro" id="IPR050397">
    <property type="entry name" value="Env_Response_Regulators"/>
</dbReference>
<dbReference type="PROSITE" id="PS51063">
    <property type="entry name" value="HTH_CRP_2"/>
    <property type="match status" value="1"/>
</dbReference>
<feature type="domain" description="HTH crp-type" evidence="4">
    <location>
        <begin position="194"/>
        <end position="260"/>
    </location>
</feature>
<dbReference type="InterPro" id="IPR012318">
    <property type="entry name" value="HTH_CRP"/>
</dbReference>